<proteinExistence type="predicted"/>
<feature type="compositionally biased region" description="Basic and acidic residues" evidence="1">
    <location>
        <begin position="1"/>
        <end position="17"/>
    </location>
</feature>
<keyword evidence="3" id="KW-1185">Reference proteome</keyword>
<comment type="caution">
    <text evidence="2">The sequence shown here is derived from an EMBL/GenBank/DDBJ whole genome shotgun (WGS) entry which is preliminary data.</text>
</comment>
<evidence type="ECO:0000256" key="1">
    <source>
        <dbReference type="SAM" id="MobiDB-lite"/>
    </source>
</evidence>
<feature type="region of interest" description="Disordered" evidence="1">
    <location>
        <begin position="1"/>
        <end position="25"/>
    </location>
</feature>
<protein>
    <submittedName>
        <fullName evidence="2">Uncharacterized protein</fullName>
    </submittedName>
</protein>
<name>A0ABD5PYT9_9EURY</name>
<reference evidence="2 3" key="1">
    <citation type="journal article" date="2019" name="Int. J. Syst. Evol. Microbiol.">
        <title>The Global Catalogue of Microorganisms (GCM) 10K type strain sequencing project: providing services to taxonomists for standard genome sequencing and annotation.</title>
        <authorList>
            <consortium name="The Broad Institute Genomics Platform"/>
            <consortium name="The Broad Institute Genome Sequencing Center for Infectious Disease"/>
            <person name="Wu L."/>
            <person name="Ma J."/>
        </authorList>
    </citation>
    <scope>NUCLEOTIDE SEQUENCE [LARGE SCALE GENOMIC DNA]</scope>
    <source>
        <strain evidence="2 3">XZYJ18</strain>
    </source>
</reference>
<gene>
    <name evidence="2" type="ORF">ACFO9K_04540</name>
</gene>
<dbReference type="EMBL" id="JBHSHT010000001">
    <property type="protein sequence ID" value="MFC4823523.1"/>
    <property type="molecule type" value="Genomic_DNA"/>
</dbReference>
<sequence length="43" mass="4981">MYDRTRSLPTRHGEHDATSGVFDGLPTDEHDYALSYKLLERTE</sequence>
<accession>A0ABD5PYT9</accession>
<evidence type="ECO:0000313" key="2">
    <source>
        <dbReference type="EMBL" id="MFC4823523.1"/>
    </source>
</evidence>
<dbReference type="AlphaFoldDB" id="A0ABD5PYT9"/>
<organism evidence="2 3">
    <name type="scientific">Halorussus aquaticus</name>
    <dbReference type="NCBI Taxonomy" id="2953748"/>
    <lineage>
        <taxon>Archaea</taxon>
        <taxon>Methanobacteriati</taxon>
        <taxon>Methanobacteriota</taxon>
        <taxon>Stenosarchaea group</taxon>
        <taxon>Halobacteria</taxon>
        <taxon>Halobacteriales</taxon>
        <taxon>Haladaptataceae</taxon>
        <taxon>Halorussus</taxon>
    </lineage>
</organism>
<evidence type="ECO:0000313" key="3">
    <source>
        <dbReference type="Proteomes" id="UP001595945"/>
    </source>
</evidence>
<dbReference type="RefSeq" id="WP_256567931.1">
    <property type="nucleotide sequence ID" value="NZ_CP100400.1"/>
</dbReference>
<dbReference type="Proteomes" id="UP001595945">
    <property type="component" value="Unassembled WGS sequence"/>
</dbReference>
<dbReference type="GeneID" id="73908175"/>